<accession>A0A2T7PGF4</accession>
<sequence length="327" mass="36980">MASAYLGPESPPPLAVISESYRHHYKLPVLGSLDCYNLGVQYEDRLFSLLHKYLELNTTDQLCYVGSSKDCMADRIREKFCLLEPVQTLLPGHFHYAETFNNKLVPIQISHVGAEEYFHELAQAKMSNGKKKESVLDKVLLYDSCRYLTNPAVLYTNIASCLAPGGILLIVLRPAHLSTLPFSKSAHQRLVETDIPYMETVRNLQSVGLDVEWDLECLPVCIPKRKWLAMLHEKYPPQMEIISQEEILAGLRELTEGILKYEGDEIEFTDRLLFIKATQSVLENSSPSIQRYTSGQSAPAPLQKDLTLTMKVSVDTKLKSSTKLQFP</sequence>
<organism evidence="1 2">
    <name type="scientific">Pomacea canaliculata</name>
    <name type="common">Golden apple snail</name>
    <dbReference type="NCBI Taxonomy" id="400727"/>
    <lineage>
        <taxon>Eukaryota</taxon>
        <taxon>Metazoa</taxon>
        <taxon>Spiralia</taxon>
        <taxon>Lophotrochozoa</taxon>
        <taxon>Mollusca</taxon>
        <taxon>Gastropoda</taxon>
        <taxon>Caenogastropoda</taxon>
        <taxon>Architaenioglossa</taxon>
        <taxon>Ampullarioidea</taxon>
        <taxon>Ampullariidae</taxon>
        <taxon>Pomacea</taxon>
    </lineage>
</organism>
<dbReference type="Proteomes" id="UP000245119">
    <property type="component" value="Linkage Group LG4"/>
</dbReference>
<reference evidence="1 2" key="1">
    <citation type="submission" date="2018-04" db="EMBL/GenBank/DDBJ databases">
        <title>The genome of golden apple snail Pomacea canaliculata provides insight into stress tolerance and invasive adaptation.</title>
        <authorList>
            <person name="Liu C."/>
            <person name="Liu B."/>
            <person name="Ren Y."/>
            <person name="Zhang Y."/>
            <person name="Wang H."/>
            <person name="Li S."/>
            <person name="Jiang F."/>
            <person name="Yin L."/>
            <person name="Zhang G."/>
            <person name="Qian W."/>
            <person name="Fan W."/>
        </authorList>
    </citation>
    <scope>NUCLEOTIDE SEQUENCE [LARGE SCALE GENOMIC DNA]</scope>
    <source>
        <strain evidence="1">SZHN2017</strain>
        <tissue evidence="1">Muscle</tissue>
    </source>
</reference>
<dbReference type="AlphaFoldDB" id="A0A2T7PGF4"/>
<keyword evidence="2" id="KW-1185">Reference proteome</keyword>
<dbReference type="EMBL" id="PZQS01000004">
    <property type="protein sequence ID" value="PVD32508.1"/>
    <property type="molecule type" value="Genomic_DNA"/>
</dbReference>
<protein>
    <submittedName>
        <fullName evidence="1">Uncharacterized protein</fullName>
    </submittedName>
</protein>
<comment type="caution">
    <text evidence="1">The sequence shown here is derived from an EMBL/GenBank/DDBJ whole genome shotgun (WGS) entry which is preliminary data.</text>
</comment>
<dbReference type="OrthoDB" id="10015857at2759"/>
<evidence type="ECO:0000313" key="2">
    <source>
        <dbReference type="Proteomes" id="UP000245119"/>
    </source>
</evidence>
<name>A0A2T7PGF4_POMCA</name>
<gene>
    <name evidence="1" type="ORF">C0Q70_07947</name>
</gene>
<proteinExistence type="predicted"/>
<evidence type="ECO:0000313" key="1">
    <source>
        <dbReference type="EMBL" id="PVD32508.1"/>
    </source>
</evidence>